<gene>
    <name evidence="2" type="ORF">F4553_003496</name>
</gene>
<accession>A0A841BM09</accession>
<dbReference type="GO" id="GO:0042602">
    <property type="term" value="F:riboflavin reductase (NADPH) activity"/>
    <property type="evidence" value="ECO:0007669"/>
    <property type="project" value="TreeGrafter"/>
</dbReference>
<reference evidence="2 3" key="1">
    <citation type="submission" date="2020-08" db="EMBL/GenBank/DDBJ databases">
        <title>Sequencing the genomes of 1000 actinobacteria strains.</title>
        <authorList>
            <person name="Klenk H.-P."/>
        </authorList>
    </citation>
    <scope>NUCLEOTIDE SEQUENCE [LARGE SCALE GENOMIC DNA]</scope>
    <source>
        <strain evidence="2 3">DSM 45362</strain>
    </source>
</reference>
<comment type="caution">
    <text evidence="2">The sequence shown here is derived from an EMBL/GenBank/DDBJ whole genome shotgun (WGS) entry which is preliminary data.</text>
</comment>
<organism evidence="2 3">
    <name type="scientific">Allocatelliglobosispora scoriae</name>
    <dbReference type="NCBI Taxonomy" id="643052"/>
    <lineage>
        <taxon>Bacteria</taxon>
        <taxon>Bacillati</taxon>
        <taxon>Actinomycetota</taxon>
        <taxon>Actinomycetes</taxon>
        <taxon>Micromonosporales</taxon>
        <taxon>Micromonosporaceae</taxon>
        <taxon>Allocatelliglobosispora</taxon>
    </lineage>
</organism>
<dbReference type="GO" id="GO:0004074">
    <property type="term" value="F:biliverdin reductase [NAD(P)H] activity"/>
    <property type="evidence" value="ECO:0007669"/>
    <property type="project" value="TreeGrafter"/>
</dbReference>
<dbReference type="RefSeq" id="WP_184837262.1">
    <property type="nucleotide sequence ID" value="NZ_JACHMN010000002.1"/>
</dbReference>
<dbReference type="EMBL" id="JACHMN010000002">
    <property type="protein sequence ID" value="MBB5870117.1"/>
    <property type="molecule type" value="Genomic_DNA"/>
</dbReference>
<dbReference type="Proteomes" id="UP000587527">
    <property type="component" value="Unassembled WGS sequence"/>
</dbReference>
<dbReference type="InterPro" id="IPR016040">
    <property type="entry name" value="NAD(P)-bd_dom"/>
</dbReference>
<feature type="domain" description="NAD(P)-binding" evidence="1">
    <location>
        <begin position="7"/>
        <end position="201"/>
    </location>
</feature>
<dbReference type="PANTHER" id="PTHR43355">
    <property type="entry name" value="FLAVIN REDUCTASE (NADPH)"/>
    <property type="match status" value="1"/>
</dbReference>
<evidence type="ECO:0000313" key="2">
    <source>
        <dbReference type="EMBL" id="MBB5870117.1"/>
    </source>
</evidence>
<dbReference type="Gene3D" id="3.40.50.720">
    <property type="entry name" value="NAD(P)-binding Rossmann-like Domain"/>
    <property type="match status" value="1"/>
</dbReference>
<evidence type="ECO:0000313" key="3">
    <source>
        <dbReference type="Proteomes" id="UP000587527"/>
    </source>
</evidence>
<dbReference type="Pfam" id="PF13460">
    <property type="entry name" value="NAD_binding_10"/>
    <property type="match status" value="1"/>
</dbReference>
<keyword evidence="3" id="KW-1185">Reference proteome</keyword>
<dbReference type="AlphaFoldDB" id="A0A841BM09"/>
<dbReference type="PANTHER" id="PTHR43355:SF2">
    <property type="entry name" value="FLAVIN REDUCTASE (NADPH)"/>
    <property type="match status" value="1"/>
</dbReference>
<evidence type="ECO:0000259" key="1">
    <source>
        <dbReference type="Pfam" id="PF13460"/>
    </source>
</evidence>
<sequence>MKLTVFGATGGIGRHVVTQALEAGHTVTAVVRDAARLDLHHPALTVVTVAGLTDPVALQPALTGADAVISGVGPRSRKDLTVASTATHGILQALEATGVRRFAVVSAVPVGPTPPGDSFANRWLLLPLIRTVLRGIYADLAVMEAEIRASAAEWTIVRPPRLLDAPVTGRYRRVVGANVPRGRSISRSDVATAMLAMISDPATVRQVVGVAA</sequence>
<dbReference type="InterPro" id="IPR051606">
    <property type="entry name" value="Polyketide_Oxido-like"/>
</dbReference>
<protein>
    <submittedName>
        <fullName evidence="2">Putative NADH-flavin reductase</fullName>
    </submittedName>
</protein>
<dbReference type="InterPro" id="IPR036291">
    <property type="entry name" value="NAD(P)-bd_dom_sf"/>
</dbReference>
<dbReference type="SUPFAM" id="SSF51735">
    <property type="entry name" value="NAD(P)-binding Rossmann-fold domains"/>
    <property type="match status" value="1"/>
</dbReference>
<name>A0A841BM09_9ACTN</name>
<proteinExistence type="predicted"/>